<evidence type="ECO:0000256" key="2">
    <source>
        <dbReference type="SAM" id="Phobius"/>
    </source>
</evidence>
<feature type="compositionally biased region" description="Basic residues" evidence="1">
    <location>
        <begin position="663"/>
        <end position="681"/>
    </location>
</feature>
<accession>A0AAN9Y8D4</accession>
<dbReference type="Gene3D" id="1.20.1250.20">
    <property type="entry name" value="MFS general substrate transporter like domains"/>
    <property type="match status" value="1"/>
</dbReference>
<name>A0AAN9Y8D4_9HEMI</name>
<evidence type="ECO:0000256" key="1">
    <source>
        <dbReference type="SAM" id="MobiDB-lite"/>
    </source>
</evidence>
<organism evidence="3 4">
    <name type="scientific">Parthenolecanium corni</name>
    <dbReference type="NCBI Taxonomy" id="536013"/>
    <lineage>
        <taxon>Eukaryota</taxon>
        <taxon>Metazoa</taxon>
        <taxon>Ecdysozoa</taxon>
        <taxon>Arthropoda</taxon>
        <taxon>Hexapoda</taxon>
        <taxon>Insecta</taxon>
        <taxon>Pterygota</taxon>
        <taxon>Neoptera</taxon>
        <taxon>Paraneoptera</taxon>
        <taxon>Hemiptera</taxon>
        <taxon>Sternorrhyncha</taxon>
        <taxon>Coccoidea</taxon>
        <taxon>Coccidae</taxon>
        <taxon>Parthenolecanium</taxon>
    </lineage>
</organism>
<feature type="transmembrane region" description="Helical" evidence="2">
    <location>
        <begin position="195"/>
        <end position="213"/>
    </location>
</feature>
<feature type="transmembrane region" description="Helical" evidence="2">
    <location>
        <begin position="162"/>
        <end position="183"/>
    </location>
</feature>
<evidence type="ECO:0000313" key="3">
    <source>
        <dbReference type="EMBL" id="KAK7602886.1"/>
    </source>
</evidence>
<dbReference type="AlphaFoldDB" id="A0AAN9Y8D4"/>
<protein>
    <submittedName>
        <fullName evidence="3">Uncharacterized protein</fullName>
    </submittedName>
</protein>
<dbReference type="EMBL" id="JBBCAQ010000007">
    <property type="protein sequence ID" value="KAK7602886.1"/>
    <property type="molecule type" value="Genomic_DNA"/>
</dbReference>
<dbReference type="InterPro" id="IPR036259">
    <property type="entry name" value="MFS_trans_sf"/>
</dbReference>
<keyword evidence="2" id="KW-0472">Membrane</keyword>
<feature type="transmembrane region" description="Helical" evidence="2">
    <location>
        <begin position="128"/>
        <end position="150"/>
    </location>
</feature>
<comment type="caution">
    <text evidence="3">The sequence shown here is derived from an EMBL/GenBank/DDBJ whole genome shotgun (WGS) entry which is preliminary data.</text>
</comment>
<feature type="region of interest" description="Disordered" evidence="1">
    <location>
        <begin position="1"/>
        <end position="35"/>
    </location>
</feature>
<keyword evidence="4" id="KW-1185">Reference proteome</keyword>
<proteinExistence type="predicted"/>
<evidence type="ECO:0000313" key="4">
    <source>
        <dbReference type="Proteomes" id="UP001367676"/>
    </source>
</evidence>
<keyword evidence="2" id="KW-1133">Transmembrane helix</keyword>
<reference evidence="3 4" key="1">
    <citation type="submission" date="2024-03" db="EMBL/GenBank/DDBJ databases">
        <title>Adaptation during the transition from Ophiocordyceps entomopathogen to insect associate is accompanied by gene loss and intensified selection.</title>
        <authorList>
            <person name="Ward C.M."/>
            <person name="Onetto C.A."/>
            <person name="Borneman A.R."/>
        </authorList>
    </citation>
    <scope>NUCLEOTIDE SEQUENCE [LARGE SCALE GENOMIC DNA]</scope>
    <source>
        <strain evidence="3">AWRI1</strain>
        <tissue evidence="3">Single Adult Female</tissue>
    </source>
</reference>
<gene>
    <name evidence="3" type="ORF">V9T40_006860</name>
</gene>
<feature type="region of interest" description="Disordered" evidence="1">
    <location>
        <begin position="621"/>
        <end position="689"/>
    </location>
</feature>
<keyword evidence="2" id="KW-0812">Transmembrane</keyword>
<dbReference type="Proteomes" id="UP001367676">
    <property type="component" value="Unassembled WGS sequence"/>
</dbReference>
<feature type="compositionally biased region" description="Basic residues" evidence="1">
    <location>
        <begin position="625"/>
        <end position="646"/>
    </location>
</feature>
<sequence>MGVESKRAKKHAAVTLQTDNRKDSSEPLLPECESTNNTDRPYMPPWIYRAIPFRNNEPSKCKRYKTLENPSLWHDGCAASFSEDEEEKCDDLVFETKTVNVVNEFGILCEDRKWELSIVGTVQNIAQFIGIPLFGAFADQCTTTLIYYGLDINSTELAGNKYLNFILINSIEIPASILSGFILRKIKRRISQSIAFFLSGLALILCEFIPEGISDPFIDLKDEDKEMQCSEVLGSMYFKYILKREYADKNEQEVKDYVQKYGQEYVSLHYKLAEDGKTSLPTYPYSLFIVKTKRGPQSQLMFPCLSRHLITRKFINYLISYAFVENERFLYGFSSQGQLEIIGLIESPPHALSFGDMNIESYYLKESADTAKNTRFEDDQLCNSNEWNKKRLCSLVFDSSVYAKEYVFFSIINHECHIKSIKFEREPEKAKRAYVFKCFVVRLNNPFSTEVRYLANGFHENSVVVMKPSGKKMAFLLLAFPANYASAIIIDDPSVLPRVENGNGFISSSTEKAGDFVSVSPLIPVNQESDVKFGYRLPVSHKPIQPHHVSPAPEHLGPVLLPKVDDFSSQKPYVLKHNPSVLPKEEIPVPSVVPIIPSSLLPVLAHQPIIPITEDQVPVEQDHHIPHKSKHRRPHVPKHQRKHVPKHRCECPIPIIPDDTKPQRRHHVPKHSRKTEKRQHILHTNEERL</sequence>